<dbReference type="AlphaFoldDB" id="A0A9X0AD31"/>
<dbReference type="Pfam" id="PF00583">
    <property type="entry name" value="Acetyltransf_1"/>
    <property type="match status" value="1"/>
</dbReference>
<dbReference type="OrthoDB" id="4224637at2759"/>
<dbReference type="EMBL" id="JAPEIS010000013">
    <property type="protein sequence ID" value="KAJ8060599.1"/>
    <property type="molecule type" value="Genomic_DNA"/>
</dbReference>
<dbReference type="InterPro" id="IPR016181">
    <property type="entry name" value="Acyl_CoA_acyltransferase"/>
</dbReference>
<accession>A0A9X0AD31</accession>
<dbReference type="InterPro" id="IPR000182">
    <property type="entry name" value="GNAT_dom"/>
</dbReference>
<comment type="caution">
    <text evidence="2">The sequence shown here is derived from an EMBL/GenBank/DDBJ whole genome shotgun (WGS) entry which is preliminary data.</text>
</comment>
<keyword evidence="3" id="KW-1185">Reference proteome</keyword>
<protein>
    <recommendedName>
        <fullName evidence="1">N-acetyltransferase domain-containing protein</fullName>
    </recommendedName>
</protein>
<evidence type="ECO:0000313" key="2">
    <source>
        <dbReference type="EMBL" id="KAJ8060599.1"/>
    </source>
</evidence>
<gene>
    <name evidence="2" type="ORF">OCU04_010910</name>
</gene>
<organism evidence="2 3">
    <name type="scientific">Sclerotinia nivalis</name>
    <dbReference type="NCBI Taxonomy" id="352851"/>
    <lineage>
        <taxon>Eukaryota</taxon>
        <taxon>Fungi</taxon>
        <taxon>Dikarya</taxon>
        <taxon>Ascomycota</taxon>
        <taxon>Pezizomycotina</taxon>
        <taxon>Leotiomycetes</taxon>
        <taxon>Helotiales</taxon>
        <taxon>Sclerotiniaceae</taxon>
        <taxon>Sclerotinia</taxon>
    </lineage>
</organism>
<name>A0A9X0AD31_9HELO</name>
<dbReference type="CDD" id="cd04301">
    <property type="entry name" value="NAT_SF"/>
    <property type="match status" value="1"/>
</dbReference>
<evidence type="ECO:0000313" key="3">
    <source>
        <dbReference type="Proteomes" id="UP001152300"/>
    </source>
</evidence>
<sequence length="261" mass="29445">MGLAIQLVSLTSPHLNDAYLTIRHTGNIIHQICSHTHRQVSSNLQQVSKIIMTSSESSKFFTENWTIAIPSHPNLRFIRLIPSRYDHLVRIFSNPLNEPHNPTPASANWKESDTFDLRKTYTQRYSSAKTAHNALALLVEEKGKIVGIGLMHELKYQPGLANIGTILEEGARGHGVGKVLMELLLRLSNELDVDAVEVATMKGNSAMRGLMRSLGIGETDEERIKPGNGNRKVEDVMFKDIDRKRWKDFEFEVEFLGEVDE</sequence>
<evidence type="ECO:0000259" key="1">
    <source>
        <dbReference type="PROSITE" id="PS51186"/>
    </source>
</evidence>
<feature type="domain" description="N-acetyltransferase" evidence="1">
    <location>
        <begin position="75"/>
        <end position="242"/>
    </location>
</feature>
<dbReference type="Gene3D" id="3.40.630.30">
    <property type="match status" value="1"/>
</dbReference>
<dbReference type="Proteomes" id="UP001152300">
    <property type="component" value="Unassembled WGS sequence"/>
</dbReference>
<proteinExistence type="predicted"/>
<dbReference type="PROSITE" id="PS51186">
    <property type="entry name" value="GNAT"/>
    <property type="match status" value="1"/>
</dbReference>
<dbReference type="GO" id="GO:0016747">
    <property type="term" value="F:acyltransferase activity, transferring groups other than amino-acyl groups"/>
    <property type="evidence" value="ECO:0007669"/>
    <property type="project" value="InterPro"/>
</dbReference>
<dbReference type="SUPFAM" id="SSF55729">
    <property type="entry name" value="Acyl-CoA N-acyltransferases (Nat)"/>
    <property type="match status" value="1"/>
</dbReference>
<reference evidence="2" key="1">
    <citation type="submission" date="2022-11" db="EMBL/GenBank/DDBJ databases">
        <title>Genome Resource of Sclerotinia nivalis Strain SnTB1, a Plant Pathogen Isolated from American Ginseng.</title>
        <authorList>
            <person name="Fan S."/>
        </authorList>
    </citation>
    <scope>NUCLEOTIDE SEQUENCE</scope>
    <source>
        <strain evidence="2">SnTB1</strain>
    </source>
</reference>